<protein>
    <submittedName>
        <fullName evidence="1">Uncharacterized protein</fullName>
    </submittedName>
</protein>
<name>A0ACC1DCU7_9NEOP</name>
<proteinExistence type="predicted"/>
<dbReference type="Proteomes" id="UP000824533">
    <property type="component" value="Linkage Group LG04"/>
</dbReference>
<keyword evidence="2" id="KW-1185">Reference proteome</keyword>
<evidence type="ECO:0000313" key="2">
    <source>
        <dbReference type="Proteomes" id="UP000824533"/>
    </source>
</evidence>
<dbReference type="EMBL" id="CM034390">
    <property type="protein sequence ID" value="KAJ0181645.1"/>
    <property type="molecule type" value="Genomic_DNA"/>
</dbReference>
<sequence length="764" mass="85899">MFKNTLIQTCFFLLFQSASTSDSCGKHSTCHECIKDANSCVWCGASDFNGPRCKQEDSFIADWCPKDLQNPKSFLDTNIPDNRNFSALDDNVVQMKPQKYKLYLRPGRAVNFTFSFQVAEDYPVDMYFLLDTSISMHEFNKMAADKTSEIYMTMKNMTKNVNLGYGTFIDKNALPFTDIINSTQTYSFQHHFKLSNETEKFKESISNAPSGYNRDLPEGGLDALAQTMVCKDVVGWRDQSTKIIILTTDASYHVAGDGRNAGIFEPFDGLCHTVNGRYTKETEMDYPTIGMIKKLAVTNEIIVIFFVEEEVQAVYRDLSNVVSGWKYKTYDKSLNTDISELFVSTLKGIYEQITKQVKLKLNVRKGLKKHIHINFDPDCNKKTCEVRKGEQTDFTGTILLTEYDGNDNLIIDIGIEGISDKLTLDVDVIKDCDCEKEEKRTEYCSNEIQQCGICICGEKRYGDRCICEYNSLNSFKNESTCLAKGIDDLCSGAGSCICGTCVCSKGYNGDYCQCNENSCPIGPGGQCNGHGMCNCGKCVCNAPWSGNTCDCFQSTIDCIDPDGRICSGRGACACNRCVCPDIAKWDGRNTQDESTCKVEPCPDCVSRQCDLLSHCVLCDFGYKLECSDCYNAIERNITESLKSYINTTEWMDCPEIRITVGCYAHYMFKYKEDVYGILVQILEKQDCTGGYYIYGGASLILLVLVGLGTLITWKVLTEAHYKAEYEKFLKDHKDDLGDLCENPVYTPAVTKVDNPTFRKLSFRK</sequence>
<reference evidence="1 2" key="1">
    <citation type="journal article" date="2021" name="Front. Genet.">
        <title>Chromosome-Level Genome Assembly Reveals Significant Gene Expansion in the Toll and IMD Signaling Pathways of Dendrolimus kikuchii.</title>
        <authorList>
            <person name="Zhou J."/>
            <person name="Wu P."/>
            <person name="Xiong Z."/>
            <person name="Liu N."/>
            <person name="Zhao N."/>
            <person name="Ji M."/>
            <person name="Qiu Y."/>
            <person name="Yang B."/>
        </authorList>
    </citation>
    <scope>NUCLEOTIDE SEQUENCE [LARGE SCALE GENOMIC DNA]</scope>
    <source>
        <strain evidence="1">Ann1</strain>
    </source>
</reference>
<evidence type="ECO:0000313" key="1">
    <source>
        <dbReference type="EMBL" id="KAJ0181645.1"/>
    </source>
</evidence>
<organism evidence="1 2">
    <name type="scientific">Dendrolimus kikuchii</name>
    <dbReference type="NCBI Taxonomy" id="765133"/>
    <lineage>
        <taxon>Eukaryota</taxon>
        <taxon>Metazoa</taxon>
        <taxon>Ecdysozoa</taxon>
        <taxon>Arthropoda</taxon>
        <taxon>Hexapoda</taxon>
        <taxon>Insecta</taxon>
        <taxon>Pterygota</taxon>
        <taxon>Neoptera</taxon>
        <taxon>Endopterygota</taxon>
        <taxon>Lepidoptera</taxon>
        <taxon>Glossata</taxon>
        <taxon>Ditrysia</taxon>
        <taxon>Bombycoidea</taxon>
        <taxon>Lasiocampidae</taxon>
        <taxon>Dendrolimus</taxon>
    </lineage>
</organism>
<gene>
    <name evidence="1" type="ORF">K1T71_002367</name>
</gene>
<accession>A0ACC1DCU7</accession>
<comment type="caution">
    <text evidence="1">The sequence shown here is derived from an EMBL/GenBank/DDBJ whole genome shotgun (WGS) entry which is preliminary data.</text>
</comment>